<accession>A0AAI8ZPB0</accession>
<dbReference type="EMBL" id="CGCB01000004">
    <property type="protein sequence ID" value="CFQ92922.1"/>
    <property type="molecule type" value="Genomic_DNA"/>
</dbReference>
<feature type="domain" description="Metalloprotease StcE beta-sandwich" evidence="1">
    <location>
        <begin position="375"/>
        <end position="447"/>
    </location>
</feature>
<feature type="domain" description="Metalloprotease StcE beta-sandwich" evidence="1">
    <location>
        <begin position="114"/>
        <end position="188"/>
    </location>
</feature>
<gene>
    <name evidence="2" type="ORF">ERS008524_01108</name>
</gene>
<feature type="domain" description="Metalloprotease StcE beta-sandwich" evidence="1">
    <location>
        <begin position="27"/>
        <end position="91"/>
    </location>
</feature>
<evidence type="ECO:0000313" key="3">
    <source>
        <dbReference type="Proteomes" id="UP000046784"/>
    </source>
</evidence>
<dbReference type="GO" id="GO:0008237">
    <property type="term" value="F:metallopeptidase activity"/>
    <property type="evidence" value="ECO:0007669"/>
    <property type="project" value="InterPro"/>
</dbReference>
<sequence length="830" mass="92670">MKDYTLFTSPNELGSNVLPSGYDEVIFELSDGNWINNIILPEYPEDKCSVVIRTSATWDAVLQLPLVAPVEIKTGNQYTLEYDADIQQWNIKASSIQYLSPNSVGNVIPDNPQNMTYYSMNNCNYATEVTLPAIARNGDTILIRSTACEKSKVSADTILYSGETVIEHGEQYVFKYYSSCNMSGWIRDSVNLEFFDDTNNEILNLTKNISIDGNKIPKYTLEGSLSDINGEISDSIEHTRVFDENEVGDTIYEKVQERKKRPISNKLSTTPDQLGSGILPSGYDDIVFELYDGNWTKDVILPLQPVDGTRVVIKSTATFDADLHLPFTKLKITLGSEYTLEYHEDIQQWDIQGQGVTHLTPNSDGSLISDNLQGIVYYKMENNDWVPEITLPSTAKDESLVIIRSTASNNSSILANQLLYASTTTIESGDQYVFKYLKSHNRWVVDSSPIRNAEVDSLNGEIPSPTSQKTLVTLTDNLGREKVILPENAGDRDRMILKSLTDNVTFIDASNVNNPSVMKLHHGEQYEFFYLAEKGKWQLIDSPDTFYEAQDIIDGKIPELQTPRTVINSANGNYQPNLYLPTAQEPGSRVIINSEAELDISVSADNSNYKISKGETAAFKVDERGHWDRETVTIDLLLLYSDKAADRLGEDAMHKRLTEGFILTNEALENSGANFRYRIVGLRQVEAKVHWKSLGNPLEELREDATVQGWRNTLKADGIYYEGTEDGCGLAWLGSWGRDRNMVATGSINCGTTVMRHELGHNMGLSHGGESESHDQGYGLLSTIMAGNAVPYYSTPDRYTMDYGIPMGIPNKIDAVQAMNSLSSKVSAYR</sequence>
<dbReference type="InterPro" id="IPR024079">
    <property type="entry name" value="MetalloPept_cat_dom_sf"/>
</dbReference>
<name>A0AAI8ZPB0_YERFR</name>
<protein>
    <recommendedName>
        <fullName evidence="1">Metalloprotease StcE beta-sandwich domain-containing protein</fullName>
    </recommendedName>
</protein>
<dbReference type="RefSeq" id="WP_057643223.1">
    <property type="nucleotide sequence ID" value="NZ_CABMMF010000004.1"/>
</dbReference>
<dbReference type="Gene3D" id="2.60.120.1230">
    <property type="match status" value="5"/>
</dbReference>
<feature type="domain" description="Metalloprotease StcE beta-sandwich" evidence="1">
    <location>
        <begin position="287"/>
        <end position="352"/>
    </location>
</feature>
<organism evidence="2 3">
    <name type="scientific">Yersinia frederiksenii</name>
    <dbReference type="NCBI Taxonomy" id="29484"/>
    <lineage>
        <taxon>Bacteria</taxon>
        <taxon>Pseudomonadati</taxon>
        <taxon>Pseudomonadota</taxon>
        <taxon>Gammaproteobacteria</taxon>
        <taxon>Enterobacterales</taxon>
        <taxon>Yersiniaceae</taxon>
        <taxon>Yersinia</taxon>
    </lineage>
</organism>
<dbReference type="Pfam" id="PF13582">
    <property type="entry name" value="Reprolysin_3"/>
    <property type="match status" value="1"/>
</dbReference>
<proteinExistence type="predicted"/>
<feature type="domain" description="Metalloprotease StcE beta-sandwich" evidence="1">
    <location>
        <begin position="472"/>
        <end position="540"/>
    </location>
</feature>
<dbReference type="Pfam" id="PF20944">
    <property type="entry name" value="StcE_b-sandwich"/>
    <property type="match status" value="6"/>
</dbReference>
<dbReference type="Proteomes" id="UP000046784">
    <property type="component" value="Unassembled WGS sequence"/>
</dbReference>
<dbReference type="Gene3D" id="3.40.390.10">
    <property type="entry name" value="Collagenase (Catalytic Domain)"/>
    <property type="match status" value="1"/>
</dbReference>
<dbReference type="InterPro" id="IPR048990">
    <property type="entry name" value="StcE_b-sandwich"/>
</dbReference>
<dbReference type="SUPFAM" id="SSF55486">
    <property type="entry name" value="Metalloproteases ('zincins'), catalytic domain"/>
    <property type="match status" value="1"/>
</dbReference>
<reference evidence="2 3" key="1">
    <citation type="submission" date="2015-03" db="EMBL/GenBank/DDBJ databases">
        <authorList>
            <consortium name="Pathogen Informatics"/>
            <person name="Murphy D."/>
        </authorList>
    </citation>
    <scope>NUCLEOTIDE SEQUENCE [LARGE SCALE GENOMIC DNA]</scope>
    <source>
        <strain evidence="2 3">3400/83</strain>
    </source>
</reference>
<comment type="caution">
    <text evidence="2">The sequence shown here is derived from an EMBL/GenBank/DDBJ whole genome shotgun (WGS) entry which is preliminary data.</text>
</comment>
<evidence type="ECO:0000259" key="1">
    <source>
        <dbReference type="Pfam" id="PF20944"/>
    </source>
</evidence>
<evidence type="ECO:0000313" key="2">
    <source>
        <dbReference type="EMBL" id="CFQ92922.1"/>
    </source>
</evidence>
<dbReference type="AlphaFoldDB" id="A0AAI8ZPB0"/>
<feature type="domain" description="Metalloprotease StcE beta-sandwich" evidence="1">
    <location>
        <begin position="563"/>
        <end position="630"/>
    </location>
</feature>